<proteinExistence type="predicted"/>
<gene>
    <name evidence="1" type="ORF">I4F81_010660</name>
</gene>
<dbReference type="EMBL" id="CM020620">
    <property type="protein sequence ID" value="KAK1868166.1"/>
    <property type="molecule type" value="Genomic_DNA"/>
</dbReference>
<evidence type="ECO:0000313" key="2">
    <source>
        <dbReference type="Proteomes" id="UP000798662"/>
    </source>
</evidence>
<dbReference type="Proteomes" id="UP000798662">
    <property type="component" value="Chromosome 3"/>
</dbReference>
<keyword evidence="2" id="KW-1185">Reference proteome</keyword>
<sequence length="243" mass="26584">MQFDARHSRTPTPGPRMAAVPVVGGAPPPIPVIYHIQFWSSSRVVHLIEELGLSSRQVVVKTITDETLKSSPELAALNPQGKLPFMLDTDGQTVLESGALCALLLERHDGAARLAPPPGHPGRSKALQWLHYGPATAYPLAVKMFMATFGVDPDKRDAKLIEDVKKDWLRGPIKVLEKELADGRPWLLGDDYSVADVVMSYDMMTMSFTGVEGVFGTCPRVAAWFESASSRPSYKKLYTPPTA</sequence>
<protein>
    <submittedName>
        <fullName evidence="1">Uncharacterized protein</fullName>
    </submittedName>
</protein>
<name>A0ACC3CDU2_PYRYE</name>
<evidence type="ECO:0000313" key="1">
    <source>
        <dbReference type="EMBL" id="KAK1868166.1"/>
    </source>
</evidence>
<accession>A0ACC3CDU2</accession>
<organism evidence="1 2">
    <name type="scientific">Pyropia yezoensis</name>
    <name type="common">Susabi-nori</name>
    <name type="synonym">Porphyra yezoensis</name>
    <dbReference type="NCBI Taxonomy" id="2788"/>
    <lineage>
        <taxon>Eukaryota</taxon>
        <taxon>Rhodophyta</taxon>
        <taxon>Bangiophyceae</taxon>
        <taxon>Bangiales</taxon>
        <taxon>Bangiaceae</taxon>
        <taxon>Pyropia</taxon>
    </lineage>
</organism>
<comment type="caution">
    <text evidence="1">The sequence shown here is derived from an EMBL/GenBank/DDBJ whole genome shotgun (WGS) entry which is preliminary data.</text>
</comment>
<reference evidence="1" key="1">
    <citation type="submission" date="2019-11" db="EMBL/GenBank/DDBJ databases">
        <title>Nori genome reveals adaptations in red seaweeds to the harsh intertidal environment.</title>
        <authorList>
            <person name="Wang D."/>
            <person name="Mao Y."/>
        </authorList>
    </citation>
    <scope>NUCLEOTIDE SEQUENCE</scope>
    <source>
        <tissue evidence="1">Gametophyte</tissue>
    </source>
</reference>